<evidence type="ECO:0000256" key="1">
    <source>
        <dbReference type="HAMAP-Rule" id="MF_01845"/>
    </source>
</evidence>
<dbReference type="AlphaFoldDB" id="A0A1M5S8F6"/>
<dbReference type="InterPro" id="IPR021144">
    <property type="entry name" value="UPF0597"/>
</dbReference>
<dbReference type="InterPro" id="IPR005130">
    <property type="entry name" value="Ser_deHydtase-like_asu"/>
</dbReference>
<organism evidence="3 4">
    <name type="scientific">Clostridium collagenovorans DSM 3089</name>
    <dbReference type="NCBI Taxonomy" id="1121306"/>
    <lineage>
        <taxon>Bacteria</taxon>
        <taxon>Bacillati</taxon>
        <taxon>Bacillota</taxon>
        <taxon>Clostridia</taxon>
        <taxon>Eubacteriales</taxon>
        <taxon>Clostridiaceae</taxon>
        <taxon>Clostridium</taxon>
    </lineage>
</organism>
<evidence type="ECO:0000259" key="2">
    <source>
        <dbReference type="Pfam" id="PF03313"/>
    </source>
</evidence>
<accession>A0A1M5S8F6</accession>
<dbReference type="EMBL" id="FQXP01000003">
    <property type="protein sequence ID" value="SHH34774.1"/>
    <property type="molecule type" value="Genomic_DNA"/>
</dbReference>
<dbReference type="OrthoDB" id="41906at2"/>
<feature type="domain" description="Serine dehydratase-like alpha subunit" evidence="2">
    <location>
        <begin position="176"/>
        <end position="428"/>
    </location>
</feature>
<proteinExistence type="inferred from homology"/>
<protein>
    <recommendedName>
        <fullName evidence="1">UPF0597 protein SAMN02745196_00076</fullName>
    </recommendedName>
</protein>
<evidence type="ECO:0000313" key="3">
    <source>
        <dbReference type="EMBL" id="SHH34774.1"/>
    </source>
</evidence>
<sequence length="434" mass="46161">MTVMDLQLLEEELLKAIKTETKPAIGCTEPVAVALAVATGKKYFDKKVEHVKVDVSQNIFKNGKSVIIPNTEECGVDIAAALGLVCGDADAVLGVFKNVEDKFVKEAKELIANNTVVASPLIGSEPVYIKVVITGEGDTVEVLLRGSHTNIESVIKNGEVVFENKKEEAVDSVKMDPDFFKKLDFKTLREVAENIDINKLDFIPEGIEMNKKAAEEGLKKNKGLRWGASLLRLQEEGKLAKDTITKARILTAAGSDLRMGGGLCPIMTSGGSGNQGLCVILPITVVAEEQNIEKERLYRAIFLGHAVNNFVKKYTGKLSAMCGCAIAAGIGAGAAITWMLGGTDEQIQGSAQNLLANLTGMVCDGAKESCAMKLSTSAAEGIMAAYLALEDVVVPTNTGIIAKSIEGTINNVGKLCKDGLAKADDVMLDIVINN</sequence>
<dbReference type="Pfam" id="PF03313">
    <property type="entry name" value="SDH_alpha"/>
    <property type="match status" value="1"/>
</dbReference>
<dbReference type="PANTHER" id="PTHR30501">
    <property type="entry name" value="UPF0597 PROTEIN YHAM"/>
    <property type="match status" value="1"/>
</dbReference>
<evidence type="ECO:0000313" key="4">
    <source>
        <dbReference type="Proteomes" id="UP000184526"/>
    </source>
</evidence>
<gene>
    <name evidence="3" type="ORF">SAMN02745196_00076</name>
</gene>
<dbReference type="GO" id="GO:0080146">
    <property type="term" value="F:L-cysteine desulfhydrase activity"/>
    <property type="evidence" value="ECO:0007669"/>
    <property type="project" value="TreeGrafter"/>
</dbReference>
<comment type="similarity">
    <text evidence="1">Belongs to the UPF0597 family.</text>
</comment>
<dbReference type="PIRSF" id="PIRSF006054">
    <property type="entry name" value="UCP006054"/>
    <property type="match status" value="1"/>
</dbReference>
<name>A0A1M5S8F6_9CLOT</name>
<keyword evidence="4" id="KW-1185">Reference proteome</keyword>
<reference evidence="3 4" key="1">
    <citation type="submission" date="2016-11" db="EMBL/GenBank/DDBJ databases">
        <authorList>
            <person name="Jaros S."/>
            <person name="Januszkiewicz K."/>
            <person name="Wedrychowicz H."/>
        </authorList>
    </citation>
    <scope>NUCLEOTIDE SEQUENCE [LARGE SCALE GENOMIC DNA]</scope>
    <source>
        <strain evidence="3 4">DSM 3089</strain>
    </source>
</reference>
<dbReference type="RefSeq" id="WP_072828882.1">
    <property type="nucleotide sequence ID" value="NZ_FQXP01000003.1"/>
</dbReference>
<dbReference type="Proteomes" id="UP000184526">
    <property type="component" value="Unassembled WGS sequence"/>
</dbReference>
<dbReference type="STRING" id="1121306.SAMN02745196_00076"/>
<dbReference type="HAMAP" id="MF_01845">
    <property type="entry name" value="UPF0597"/>
    <property type="match status" value="1"/>
</dbReference>
<dbReference type="PANTHER" id="PTHR30501:SF2">
    <property type="entry name" value="UPF0597 PROTEIN YHAM"/>
    <property type="match status" value="1"/>
</dbReference>
<dbReference type="GO" id="GO:0019450">
    <property type="term" value="P:L-cysteine catabolic process to pyruvate"/>
    <property type="evidence" value="ECO:0007669"/>
    <property type="project" value="TreeGrafter"/>
</dbReference>